<organism evidence="4 5">
    <name type="scientific">Didymosphaeria variabile</name>
    <dbReference type="NCBI Taxonomy" id="1932322"/>
    <lineage>
        <taxon>Eukaryota</taxon>
        <taxon>Fungi</taxon>
        <taxon>Dikarya</taxon>
        <taxon>Ascomycota</taxon>
        <taxon>Pezizomycotina</taxon>
        <taxon>Dothideomycetes</taxon>
        <taxon>Pleosporomycetidae</taxon>
        <taxon>Pleosporales</taxon>
        <taxon>Massarineae</taxon>
        <taxon>Didymosphaeriaceae</taxon>
        <taxon>Didymosphaeria</taxon>
    </lineage>
</organism>
<gene>
    <name evidence="4" type="ORF">N0V89_011330</name>
</gene>
<dbReference type="EMBL" id="JAPEUX010000009">
    <property type="protein sequence ID" value="KAJ4345201.1"/>
    <property type="molecule type" value="Genomic_DNA"/>
</dbReference>
<dbReference type="InterPro" id="IPR036291">
    <property type="entry name" value="NAD(P)-bd_dom_sf"/>
</dbReference>
<reference evidence="4" key="1">
    <citation type="submission" date="2022-10" db="EMBL/GenBank/DDBJ databases">
        <title>Tapping the CABI collections for fungal endophytes: first genome assemblies for Collariella, Neodidymelliopsis, Ascochyta clinopodiicola, Didymella pomorum, Didymosphaeria variabile, Neocosmospora piperis and Neocucurbitaria cava.</title>
        <authorList>
            <person name="Hill R."/>
        </authorList>
    </citation>
    <scope>NUCLEOTIDE SEQUENCE</scope>
    <source>
        <strain evidence="4">IMI 356815</strain>
    </source>
</reference>
<accession>A0A9W8X9U4</accession>
<dbReference type="RefSeq" id="XP_056065365.1">
    <property type="nucleotide sequence ID" value="XM_056220062.1"/>
</dbReference>
<keyword evidence="3" id="KW-0560">Oxidoreductase</keyword>
<comment type="caution">
    <text evidence="4">The sequence shown here is derived from an EMBL/GenBank/DDBJ whole genome shotgun (WGS) entry which is preliminary data.</text>
</comment>
<keyword evidence="5" id="KW-1185">Reference proteome</keyword>
<dbReference type="Pfam" id="PF00106">
    <property type="entry name" value="adh_short"/>
    <property type="match status" value="1"/>
</dbReference>
<name>A0A9W8X9U4_9PLEO</name>
<sequence>MAATKTAIVTGAASGIGKAFAARLIERGYRVVLADINDENGEKVEKELGKNSIFQHCDVSNWESQVALFRKAYSWAGHIDLFIANAGIEEQESFWQLPEHVTEEEVAKPNTKVVDVNLYSVLYGLKLFRHYTRLDKTPGQESRMVVTASLAGFYPFPAAPVYSVAKSGLVGLARSTGLKLERDESILISVIAPGPVDTPISEITKKYVPAEHFTPMDLMVKALDKVVDERLGGQVLECSNANMYIREPLAFSDDNTKFLIGDMSRF</sequence>
<dbReference type="InterPro" id="IPR002347">
    <property type="entry name" value="SDR_fam"/>
</dbReference>
<dbReference type="PROSITE" id="PS00061">
    <property type="entry name" value="ADH_SHORT"/>
    <property type="match status" value="1"/>
</dbReference>
<dbReference type="GO" id="GO:0016616">
    <property type="term" value="F:oxidoreductase activity, acting on the CH-OH group of donors, NAD or NADP as acceptor"/>
    <property type="evidence" value="ECO:0007669"/>
    <property type="project" value="TreeGrafter"/>
</dbReference>
<dbReference type="PRINTS" id="PR00081">
    <property type="entry name" value="GDHRDH"/>
</dbReference>
<dbReference type="AlphaFoldDB" id="A0A9W8X9U4"/>
<evidence type="ECO:0000256" key="2">
    <source>
        <dbReference type="ARBA" id="ARBA00022857"/>
    </source>
</evidence>
<keyword evidence="2" id="KW-0521">NADP</keyword>
<dbReference type="SUPFAM" id="SSF51735">
    <property type="entry name" value="NAD(P)-binding Rossmann-fold domains"/>
    <property type="match status" value="1"/>
</dbReference>
<dbReference type="Proteomes" id="UP001140513">
    <property type="component" value="Unassembled WGS sequence"/>
</dbReference>
<evidence type="ECO:0008006" key="6">
    <source>
        <dbReference type="Google" id="ProtNLM"/>
    </source>
</evidence>
<dbReference type="GO" id="GO:0005737">
    <property type="term" value="C:cytoplasm"/>
    <property type="evidence" value="ECO:0007669"/>
    <property type="project" value="TreeGrafter"/>
</dbReference>
<dbReference type="OrthoDB" id="37659at2759"/>
<protein>
    <recommendedName>
        <fullName evidence="6">NAD(P)-binding protein</fullName>
    </recommendedName>
</protein>
<dbReference type="GeneID" id="80914860"/>
<evidence type="ECO:0000256" key="3">
    <source>
        <dbReference type="ARBA" id="ARBA00023002"/>
    </source>
</evidence>
<dbReference type="PANTHER" id="PTHR44229:SF4">
    <property type="entry name" value="15-HYDROXYPROSTAGLANDIN DEHYDROGENASE [NAD(+)]"/>
    <property type="match status" value="1"/>
</dbReference>
<evidence type="ECO:0000313" key="4">
    <source>
        <dbReference type="EMBL" id="KAJ4345201.1"/>
    </source>
</evidence>
<dbReference type="InterPro" id="IPR020904">
    <property type="entry name" value="Sc_DH/Rdtase_CS"/>
</dbReference>
<comment type="similarity">
    <text evidence="1">Belongs to the short-chain dehydrogenases/reductases (SDR) family.</text>
</comment>
<evidence type="ECO:0000256" key="1">
    <source>
        <dbReference type="ARBA" id="ARBA00006484"/>
    </source>
</evidence>
<dbReference type="PANTHER" id="PTHR44229">
    <property type="entry name" value="15-HYDROXYPROSTAGLANDIN DEHYDROGENASE [NAD(+)]"/>
    <property type="match status" value="1"/>
</dbReference>
<proteinExistence type="inferred from homology"/>
<dbReference type="Gene3D" id="3.40.50.720">
    <property type="entry name" value="NAD(P)-binding Rossmann-like Domain"/>
    <property type="match status" value="1"/>
</dbReference>
<evidence type="ECO:0000313" key="5">
    <source>
        <dbReference type="Proteomes" id="UP001140513"/>
    </source>
</evidence>